<keyword evidence="3" id="KW-0732">Signal</keyword>
<accession>A0A2I7SI64</accession>
<proteinExistence type="predicted"/>
<dbReference type="OrthoDB" id="7574679at2"/>
<dbReference type="InterPro" id="IPR001818">
    <property type="entry name" value="Pept_M10_metallopeptidase"/>
</dbReference>
<keyword evidence="9" id="KW-1185">Reference proteome</keyword>
<dbReference type="RefSeq" id="WP_102995595.1">
    <property type="nucleotide sequence ID" value="NZ_CP025938.1"/>
</dbReference>
<dbReference type="Gene3D" id="3.40.390.10">
    <property type="entry name" value="Collagenase (Catalytic Domain)"/>
    <property type="match status" value="1"/>
</dbReference>
<sequence>MGIKKNTFAAINFTWLLIFLTGPFVFSQVYFKEIALEQQVEQSELIVEGRVISKKSFWGNDDQIYTKNTIEVYKVFKGESIATVNVITRGGTVGYDCQLVTHSLQLKPKDLGVFVLVKSAKVGMSDDSLFRVYSGIQGFYKYNLYKDVVANALTAKSGIVKGFYEELSAYAKRDYVVVKPFSVSDETSKLVQSKQVMVPTGISFAPTSTTAGTGSTITISLANGATGNFGSAQGKVSFRDADTGGEDDMGNAAFIDALDTQIVGWSPTSIIVEVPAEAGTGTIRVTDANANVIESAADLTITYALLNVVFSVEIGGTSKNYAFPTRLVNNDGSGGYEFKLETSFNADKEHPGAKDNFLTALETWRCETGVNFNIGGVSSVDKADITDGVNIIRFDNGKELPEGTLGNTSYSFTLCGNKNDILNTSEVFPTAIDMVFDNEADWYFGSGSPGFLVDFQGVALHEIGHAHQLGHVINQFNDVMHYSISFGEQIRSLSNENRMAANAIQADSEASLPFSNCFGGKTAMIGVSPANCTLGVISNNVSQAGLKFFPNPTKGVLYMHGADAARVESLWVYDLSGRTVFEKIDFIPSSKEVIDLSSMSKGVYFVKVSGKDGALTKKIILD</sequence>
<keyword evidence="4" id="KW-0378">Hydrolase</keyword>
<dbReference type="Gene3D" id="2.60.40.10">
    <property type="entry name" value="Immunoglobulins"/>
    <property type="match status" value="1"/>
</dbReference>
<dbReference type="EMBL" id="CP025938">
    <property type="protein sequence ID" value="AUS05577.1"/>
    <property type="molecule type" value="Genomic_DNA"/>
</dbReference>
<evidence type="ECO:0000256" key="5">
    <source>
        <dbReference type="ARBA" id="ARBA00022833"/>
    </source>
</evidence>
<protein>
    <recommendedName>
        <fullName evidence="10">Secretion system C-terminal sorting domain-containing protein</fullName>
    </recommendedName>
</protein>
<evidence type="ECO:0008006" key="10">
    <source>
        <dbReference type="Google" id="ProtNLM"/>
    </source>
</evidence>
<dbReference type="GO" id="GO:0008270">
    <property type="term" value="F:zinc ion binding"/>
    <property type="evidence" value="ECO:0007669"/>
    <property type="project" value="InterPro"/>
</dbReference>
<evidence type="ECO:0000256" key="2">
    <source>
        <dbReference type="ARBA" id="ARBA00022723"/>
    </source>
</evidence>
<evidence type="ECO:0000259" key="6">
    <source>
        <dbReference type="Pfam" id="PF00413"/>
    </source>
</evidence>
<evidence type="ECO:0000256" key="4">
    <source>
        <dbReference type="ARBA" id="ARBA00022801"/>
    </source>
</evidence>
<dbReference type="AlphaFoldDB" id="A0A2I7SI64"/>
<reference evidence="9" key="1">
    <citation type="submission" date="2018-01" db="EMBL/GenBank/DDBJ databases">
        <title>Complete genome of Tamlana sp. UJ94.</title>
        <authorList>
            <person name="Jung J."/>
            <person name="Chung D."/>
            <person name="Bae S.S."/>
            <person name="Baek K."/>
        </authorList>
    </citation>
    <scope>NUCLEOTIDE SEQUENCE [LARGE SCALE GENOMIC DNA]</scope>
    <source>
        <strain evidence="9">UJ94</strain>
    </source>
</reference>
<evidence type="ECO:0000259" key="7">
    <source>
        <dbReference type="Pfam" id="PF18962"/>
    </source>
</evidence>
<evidence type="ECO:0000313" key="9">
    <source>
        <dbReference type="Proteomes" id="UP000236592"/>
    </source>
</evidence>
<gene>
    <name evidence="8" type="ORF">C1A40_08930</name>
</gene>
<dbReference type="Proteomes" id="UP000236592">
    <property type="component" value="Chromosome"/>
</dbReference>
<dbReference type="Pfam" id="PF00413">
    <property type="entry name" value="Peptidase_M10"/>
    <property type="match status" value="1"/>
</dbReference>
<dbReference type="KEGG" id="taj:C1A40_08930"/>
<dbReference type="SUPFAM" id="SSF55486">
    <property type="entry name" value="Metalloproteases ('zincins'), catalytic domain"/>
    <property type="match status" value="1"/>
</dbReference>
<dbReference type="GO" id="GO:0031012">
    <property type="term" value="C:extracellular matrix"/>
    <property type="evidence" value="ECO:0007669"/>
    <property type="project" value="InterPro"/>
</dbReference>
<dbReference type="InterPro" id="IPR024079">
    <property type="entry name" value="MetalloPept_cat_dom_sf"/>
</dbReference>
<evidence type="ECO:0000313" key="8">
    <source>
        <dbReference type="EMBL" id="AUS05577.1"/>
    </source>
</evidence>
<organism evidence="8 9">
    <name type="scientific">Pseudotamlana carrageenivorans</name>
    <dbReference type="NCBI Taxonomy" id="2069432"/>
    <lineage>
        <taxon>Bacteria</taxon>
        <taxon>Pseudomonadati</taxon>
        <taxon>Bacteroidota</taxon>
        <taxon>Flavobacteriia</taxon>
        <taxon>Flavobacteriales</taxon>
        <taxon>Flavobacteriaceae</taxon>
        <taxon>Pseudotamlana</taxon>
    </lineage>
</organism>
<dbReference type="InterPro" id="IPR013783">
    <property type="entry name" value="Ig-like_fold"/>
</dbReference>
<evidence type="ECO:0000256" key="3">
    <source>
        <dbReference type="ARBA" id="ARBA00022729"/>
    </source>
</evidence>
<feature type="domain" description="Peptidase M10 metallopeptidase" evidence="6">
    <location>
        <begin position="352"/>
        <end position="496"/>
    </location>
</feature>
<dbReference type="GO" id="GO:0004222">
    <property type="term" value="F:metalloendopeptidase activity"/>
    <property type="evidence" value="ECO:0007669"/>
    <property type="project" value="InterPro"/>
</dbReference>
<dbReference type="NCBIfam" id="TIGR04183">
    <property type="entry name" value="Por_Secre_tail"/>
    <property type="match status" value="1"/>
</dbReference>
<name>A0A2I7SI64_9FLAO</name>
<dbReference type="InterPro" id="IPR026444">
    <property type="entry name" value="Secre_tail"/>
</dbReference>
<keyword evidence="5" id="KW-0862">Zinc</keyword>
<keyword evidence="2" id="KW-0479">Metal-binding</keyword>
<dbReference type="Pfam" id="PF18962">
    <property type="entry name" value="Por_Secre_tail"/>
    <property type="match status" value="1"/>
</dbReference>
<feature type="domain" description="Secretion system C-terminal sorting" evidence="7">
    <location>
        <begin position="549"/>
        <end position="620"/>
    </location>
</feature>
<keyword evidence="1" id="KW-0645">Protease</keyword>
<dbReference type="GO" id="GO:0006508">
    <property type="term" value="P:proteolysis"/>
    <property type="evidence" value="ECO:0007669"/>
    <property type="project" value="UniProtKB-KW"/>
</dbReference>
<evidence type="ECO:0000256" key="1">
    <source>
        <dbReference type="ARBA" id="ARBA00022670"/>
    </source>
</evidence>